<dbReference type="AlphaFoldDB" id="A0A1R2BEZ2"/>
<name>A0A1R2BEZ2_9CILI</name>
<evidence type="ECO:0000313" key="5">
    <source>
        <dbReference type="EMBL" id="OMJ75337.1"/>
    </source>
</evidence>
<dbReference type="GO" id="GO:0000785">
    <property type="term" value="C:chromatin"/>
    <property type="evidence" value="ECO:0007669"/>
    <property type="project" value="TreeGrafter"/>
</dbReference>
<comment type="caution">
    <text evidence="5">The sequence shown here is derived from an EMBL/GenBank/DDBJ whole genome shotgun (WGS) entry which is preliminary data.</text>
</comment>
<dbReference type="PRINTS" id="PR00503">
    <property type="entry name" value="BROMODOMAIN"/>
</dbReference>
<feature type="coiled-coil region" evidence="3">
    <location>
        <begin position="136"/>
        <end position="251"/>
    </location>
</feature>
<evidence type="ECO:0000256" key="2">
    <source>
        <dbReference type="PROSITE-ProRule" id="PRU00035"/>
    </source>
</evidence>
<evidence type="ECO:0000259" key="4">
    <source>
        <dbReference type="PROSITE" id="PS50014"/>
    </source>
</evidence>
<gene>
    <name evidence="5" type="ORF">SteCoe_25533</name>
</gene>
<dbReference type="PROSITE" id="PS50014">
    <property type="entry name" value="BROMODOMAIN_2"/>
    <property type="match status" value="1"/>
</dbReference>
<keyword evidence="6" id="KW-1185">Reference proteome</keyword>
<keyword evidence="3" id="KW-0175">Coiled coil</keyword>
<feature type="domain" description="Bromo" evidence="4">
    <location>
        <begin position="17"/>
        <end position="89"/>
    </location>
</feature>
<dbReference type="PANTHER" id="PTHR22880:SF225">
    <property type="entry name" value="BROMODOMAIN-CONTAINING PROTEIN BET-1-RELATED"/>
    <property type="match status" value="1"/>
</dbReference>
<dbReference type="PANTHER" id="PTHR22880">
    <property type="entry name" value="FALZ-RELATED BROMODOMAIN-CONTAINING PROTEINS"/>
    <property type="match status" value="1"/>
</dbReference>
<evidence type="ECO:0000256" key="1">
    <source>
        <dbReference type="ARBA" id="ARBA00023117"/>
    </source>
</evidence>
<protein>
    <recommendedName>
        <fullName evidence="4">Bromo domain-containing protein</fullName>
    </recommendedName>
</protein>
<accession>A0A1R2BEZ2</accession>
<reference evidence="5 6" key="1">
    <citation type="submission" date="2016-11" db="EMBL/GenBank/DDBJ databases">
        <title>The macronuclear genome of Stentor coeruleus: a giant cell with tiny introns.</title>
        <authorList>
            <person name="Slabodnick M."/>
            <person name="Ruby J.G."/>
            <person name="Reiff S.B."/>
            <person name="Swart E.C."/>
            <person name="Gosai S."/>
            <person name="Prabakaran S."/>
            <person name="Witkowska E."/>
            <person name="Larue G.E."/>
            <person name="Fisher S."/>
            <person name="Freeman R.M."/>
            <person name="Gunawardena J."/>
            <person name="Chu W."/>
            <person name="Stover N.A."/>
            <person name="Gregory B.D."/>
            <person name="Nowacki M."/>
            <person name="Derisi J."/>
            <person name="Roy S.W."/>
            <person name="Marshall W.F."/>
            <person name="Sood P."/>
        </authorList>
    </citation>
    <scope>NUCLEOTIDE SEQUENCE [LARGE SCALE GENOMIC DNA]</scope>
    <source>
        <strain evidence="5">WM001</strain>
    </source>
</reference>
<dbReference type="InterPro" id="IPR036427">
    <property type="entry name" value="Bromodomain-like_sf"/>
</dbReference>
<organism evidence="5 6">
    <name type="scientific">Stentor coeruleus</name>
    <dbReference type="NCBI Taxonomy" id="5963"/>
    <lineage>
        <taxon>Eukaryota</taxon>
        <taxon>Sar</taxon>
        <taxon>Alveolata</taxon>
        <taxon>Ciliophora</taxon>
        <taxon>Postciliodesmatophora</taxon>
        <taxon>Heterotrichea</taxon>
        <taxon>Heterotrichida</taxon>
        <taxon>Stentoridae</taxon>
        <taxon>Stentor</taxon>
    </lineage>
</organism>
<dbReference type="OrthoDB" id="422637at2759"/>
<dbReference type="Proteomes" id="UP000187209">
    <property type="component" value="Unassembled WGS sequence"/>
</dbReference>
<dbReference type="SUPFAM" id="SSF47370">
    <property type="entry name" value="Bromodomain"/>
    <property type="match status" value="1"/>
</dbReference>
<dbReference type="GO" id="GO:0005634">
    <property type="term" value="C:nucleus"/>
    <property type="evidence" value="ECO:0007669"/>
    <property type="project" value="TreeGrafter"/>
</dbReference>
<dbReference type="InterPro" id="IPR001487">
    <property type="entry name" value="Bromodomain"/>
</dbReference>
<dbReference type="GO" id="GO:0006355">
    <property type="term" value="P:regulation of DNA-templated transcription"/>
    <property type="evidence" value="ECO:0007669"/>
    <property type="project" value="TreeGrafter"/>
</dbReference>
<dbReference type="EMBL" id="MPUH01000696">
    <property type="protein sequence ID" value="OMJ75337.1"/>
    <property type="molecule type" value="Genomic_DNA"/>
</dbReference>
<dbReference type="GO" id="GO:0006338">
    <property type="term" value="P:chromatin remodeling"/>
    <property type="evidence" value="ECO:0007669"/>
    <property type="project" value="TreeGrafter"/>
</dbReference>
<dbReference type="InterPro" id="IPR050935">
    <property type="entry name" value="Bromo_chromatin_reader"/>
</dbReference>
<proteinExistence type="predicted"/>
<evidence type="ECO:0000313" key="6">
    <source>
        <dbReference type="Proteomes" id="UP000187209"/>
    </source>
</evidence>
<dbReference type="SMART" id="SM00297">
    <property type="entry name" value="BROMO"/>
    <property type="match status" value="1"/>
</dbReference>
<dbReference type="Pfam" id="PF00439">
    <property type="entry name" value="Bromodomain"/>
    <property type="match status" value="1"/>
</dbReference>
<keyword evidence="1 2" id="KW-0103">Bromodomain</keyword>
<evidence type="ECO:0000256" key="3">
    <source>
        <dbReference type="SAM" id="Coils"/>
    </source>
</evidence>
<sequence>MDNKTKADLLGVIRALSMLPCARPFLKPVDYIALNIPDYIEIISKPMDLGTIKKKLNTKHYESTDDYLEDIYLIFENCRKYNTDPRNPIRILCEDLQTQFEIQWKMYLDRKKADQDAIKIEEKLPTKREVEYIEIKKSRRAKAKDDEKERAQLELEKELERERIREEKERQREERERLKEERAREREIEREIEWEREREQEKERKKEREKERERQIEYEREKEREREIEMLKELENEKERTKNEIKVKVRFKEPKKPQAEVEYQDELNFDKLTGKSDFDGIIKLKVPEPTPPEDYQADNPVPAKLESIEYMRAALLPLVDPISRPLLRNTLLNAIFTVAHLQE</sequence>
<dbReference type="Gene3D" id="1.20.920.10">
    <property type="entry name" value="Bromodomain-like"/>
    <property type="match status" value="1"/>
</dbReference>